<feature type="compositionally biased region" description="Low complexity" evidence="8">
    <location>
        <begin position="387"/>
        <end position="403"/>
    </location>
</feature>
<keyword evidence="2" id="KW-0723">Serine/threonine-protein kinase</keyword>
<evidence type="ECO:0000256" key="2">
    <source>
        <dbReference type="ARBA" id="ARBA00022527"/>
    </source>
</evidence>
<dbReference type="GO" id="GO:0005524">
    <property type="term" value="F:ATP binding"/>
    <property type="evidence" value="ECO:0007669"/>
    <property type="project" value="UniProtKB-KW"/>
</dbReference>
<dbReference type="PANTHER" id="PTHR43289">
    <property type="entry name" value="MITOGEN-ACTIVATED PROTEIN KINASE KINASE KINASE 20-RELATED"/>
    <property type="match status" value="1"/>
</dbReference>
<evidence type="ECO:0000256" key="8">
    <source>
        <dbReference type="SAM" id="MobiDB-lite"/>
    </source>
</evidence>
<keyword evidence="5" id="KW-0418">Kinase</keyword>
<feature type="compositionally biased region" description="Polar residues" evidence="8">
    <location>
        <begin position="470"/>
        <end position="487"/>
    </location>
</feature>
<dbReference type="PANTHER" id="PTHR43289:SF6">
    <property type="entry name" value="SERINE_THREONINE-PROTEIN KINASE NEKL-3"/>
    <property type="match status" value="1"/>
</dbReference>
<name>A0A4P7IF53_9ACTN</name>
<feature type="region of interest" description="Disordered" evidence="8">
    <location>
        <begin position="461"/>
        <end position="504"/>
    </location>
</feature>
<evidence type="ECO:0000313" key="12">
    <source>
        <dbReference type="Proteomes" id="UP000294853"/>
    </source>
</evidence>
<evidence type="ECO:0000256" key="3">
    <source>
        <dbReference type="ARBA" id="ARBA00022679"/>
    </source>
</evidence>
<dbReference type="SUPFAM" id="SSF49785">
    <property type="entry name" value="Galactose-binding domain-like"/>
    <property type="match status" value="1"/>
</dbReference>
<dbReference type="InterPro" id="IPR011009">
    <property type="entry name" value="Kinase-like_dom_sf"/>
</dbReference>
<evidence type="ECO:0000313" key="11">
    <source>
        <dbReference type="EMBL" id="QBX55420.1"/>
    </source>
</evidence>
<feature type="compositionally biased region" description="Pro residues" evidence="8">
    <location>
        <begin position="294"/>
        <end position="307"/>
    </location>
</feature>
<feature type="domain" description="Protein kinase" evidence="10">
    <location>
        <begin position="19"/>
        <end position="324"/>
    </location>
</feature>
<keyword evidence="9" id="KW-0472">Membrane</keyword>
<evidence type="ECO:0000256" key="1">
    <source>
        <dbReference type="ARBA" id="ARBA00012513"/>
    </source>
</evidence>
<dbReference type="Pfam" id="PF00069">
    <property type="entry name" value="Pkinase"/>
    <property type="match status" value="1"/>
</dbReference>
<sequence>MRWAVPGAMQAGELLADRYRLEDLLTESRGGRFWRATDTVLDRPVAVHVIPRDDERADGLVEAARLVGPLSDRRILRVLDAEVADDACYVVNEWGQGVSLDILIQREGPQPPRKVAWLVSEVAEALAHAHHKGLAHGRLVPENVLIDDHGHVRIIGFGVDAALMGLPPGRRSADVTDLVSLLYFSLTGKWPGVSKSAMPPAPLAHGHVLRPRQVRAGIPRPLDALCDQVLNPVGLARSPKFEQDLTTALGICEVLLEFLGDPTPVGNGTAHGTAVPPTDPPTDAQQQTTFVGPVEPPAPAKAPPQAPTPAASADLPTQAGMPVFHDDSDDVEWLRARSEKPAPPPPLEEIPAKPLFAPEPPEGQPQRRPRPGARAAPADSGFWPWDSSSAGQSSSGIHAAGHTGSWGTGSWGTGSWGVEETFDEPDDRVPGRSWIRLAMIVGLLALILVAAVAAYQFGLPDPDPEPPAPSTGTSQSPASPQPFTDITATDFDPQGDPPREEYPELVPLALDGDPSTVWRTSTYKQDFGPAGLKTGVGLVLDLGATKGVREIEVTTVGGETAVAVYVTGTPPTGVADLTPVGTALGEGVLTVALDEAVSGRYVTVWLTSLPEVDGGFRGTIAEVQVRG</sequence>
<keyword evidence="3" id="KW-0808">Transferase</keyword>
<dbReference type="Gene3D" id="1.10.510.10">
    <property type="entry name" value="Transferase(Phosphotransferase) domain 1"/>
    <property type="match status" value="1"/>
</dbReference>
<feature type="compositionally biased region" description="Low complexity" evidence="8">
    <location>
        <begin position="273"/>
        <end position="289"/>
    </location>
</feature>
<keyword evidence="9" id="KW-1133">Transmembrane helix</keyword>
<dbReference type="EMBL" id="CP038436">
    <property type="protein sequence ID" value="QBX55420.1"/>
    <property type="molecule type" value="Genomic_DNA"/>
</dbReference>
<dbReference type="Gene3D" id="3.30.200.20">
    <property type="entry name" value="Phosphorylase Kinase, domain 1"/>
    <property type="match status" value="1"/>
</dbReference>
<dbReference type="PROSITE" id="PS50011">
    <property type="entry name" value="PROTEIN_KINASE_DOM"/>
    <property type="match status" value="1"/>
</dbReference>
<evidence type="ECO:0000259" key="10">
    <source>
        <dbReference type="PROSITE" id="PS50011"/>
    </source>
</evidence>
<feature type="transmembrane region" description="Helical" evidence="9">
    <location>
        <begin position="437"/>
        <end position="457"/>
    </location>
</feature>
<dbReference type="CDD" id="cd13973">
    <property type="entry name" value="PK_MviN-like"/>
    <property type="match status" value="1"/>
</dbReference>
<dbReference type="RefSeq" id="WP_135267412.1">
    <property type="nucleotide sequence ID" value="NZ_CP038436.1"/>
</dbReference>
<dbReference type="EC" id="2.7.11.1" evidence="1"/>
<feature type="region of interest" description="Disordered" evidence="8">
    <location>
        <begin position="267"/>
        <end position="429"/>
    </location>
</feature>
<feature type="compositionally biased region" description="Gly residues" evidence="8">
    <location>
        <begin position="404"/>
        <end position="415"/>
    </location>
</feature>
<keyword evidence="12" id="KW-1185">Reference proteome</keyword>
<dbReference type="KEGG" id="nsn:EXE58_08105"/>
<protein>
    <recommendedName>
        <fullName evidence="1">non-specific serine/threonine protein kinase</fullName>
        <ecNumber evidence="1">2.7.11.1</ecNumber>
    </recommendedName>
</protein>
<dbReference type="AlphaFoldDB" id="A0A4P7IF53"/>
<dbReference type="InterPro" id="IPR000719">
    <property type="entry name" value="Prot_kinase_dom"/>
</dbReference>
<dbReference type="Proteomes" id="UP000294853">
    <property type="component" value="Chromosome"/>
</dbReference>
<accession>A0A4P7IF53</accession>
<keyword evidence="9" id="KW-0812">Transmembrane</keyword>
<evidence type="ECO:0000256" key="6">
    <source>
        <dbReference type="ARBA" id="ARBA00022840"/>
    </source>
</evidence>
<evidence type="ECO:0000256" key="5">
    <source>
        <dbReference type="ARBA" id="ARBA00022777"/>
    </source>
</evidence>
<gene>
    <name evidence="11" type="ORF">EXE58_08105</name>
</gene>
<dbReference type="InterPro" id="IPR008979">
    <property type="entry name" value="Galactose-bd-like_sf"/>
</dbReference>
<reference evidence="11 12" key="1">
    <citation type="submission" date="2019-03" db="EMBL/GenBank/DDBJ databases">
        <title>Three New Species of Nocardioides, Nocardioides euryhalodurans sp. nov., Nocardioides seonyuensis sp. nov. and Nocardioides eburneoflavus sp. nov. Iolated from Soil.</title>
        <authorList>
            <person name="Roh S.G."/>
            <person name="Lee C."/>
            <person name="Kim M.-K."/>
            <person name="Kim S.B."/>
        </authorList>
    </citation>
    <scope>NUCLEOTIDE SEQUENCE [LARGE SCALE GENOMIC DNA]</scope>
    <source>
        <strain evidence="11 12">MMS17-SY207-3</strain>
    </source>
</reference>
<keyword evidence="7" id="KW-0675">Receptor</keyword>
<dbReference type="GO" id="GO:0004674">
    <property type="term" value="F:protein serine/threonine kinase activity"/>
    <property type="evidence" value="ECO:0007669"/>
    <property type="project" value="UniProtKB-KW"/>
</dbReference>
<organism evidence="11 12">
    <name type="scientific">Nocardioides seonyuensis</name>
    <dbReference type="NCBI Taxonomy" id="2518371"/>
    <lineage>
        <taxon>Bacteria</taxon>
        <taxon>Bacillati</taxon>
        <taxon>Actinomycetota</taxon>
        <taxon>Actinomycetes</taxon>
        <taxon>Propionibacteriales</taxon>
        <taxon>Nocardioidaceae</taxon>
        <taxon>Nocardioides</taxon>
    </lineage>
</organism>
<dbReference type="Gene3D" id="2.60.120.260">
    <property type="entry name" value="Galactose-binding domain-like"/>
    <property type="match status" value="1"/>
</dbReference>
<dbReference type="SMART" id="SM00220">
    <property type="entry name" value="S_TKc"/>
    <property type="match status" value="1"/>
</dbReference>
<proteinExistence type="predicted"/>
<dbReference type="OrthoDB" id="9786339at2"/>
<evidence type="ECO:0000256" key="9">
    <source>
        <dbReference type="SAM" id="Phobius"/>
    </source>
</evidence>
<dbReference type="SUPFAM" id="SSF56112">
    <property type="entry name" value="Protein kinase-like (PK-like)"/>
    <property type="match status" value="1"/>
</dbReference>
<evidence type="ECO:0000256" key="4">
    <source>
        <dbReference type="ARBA" id="ARBA00022741"/>
    </source>
</evidence>
<keyword evidence="4" id="KW-0547">Nucleotide-binding</keyword>
<evidence type="ECO:0000256" key="7">
    <source>
        <dbReference type="ARBA" id="ARBA00023170"/>
    </source>
</evidence>
<keyword evidence="6" id="KW-0067">ATP-binding</keyword>